<keyword evidence="3" id="KW-1185">Reference proteome</keyword>
<reference evidence="2 3" key="1">
    <citation type="submission" date="2018-12" db="EMBL/GenBank/DDBJ databases">
        <authorList>
            <person name="Li S."/>
            <person name="Yang R."/>
            <person name="Chen G."/>
            <person name="Zou L."/>
            <person name="Zhang C."/>
            <person name="Chen Y."/>
            <person name="Liu Z."/>
            <person name="Li Y."/>
            <person name="Yan Y."/>
            <person name="Huang M."/>
            <person name="Chen T."/>
        </authorList>
    </citation>
    <scope>NUCLEOTIDE SEQUENCE [LARGE SCALE GENOMIC DNA]</scope>
    <source>
        <strain evidence="2 3">2014</strain>
    </source>
</reference>
<evidence type="ECO:0008006" key="4">
    <source>
        <dbReference type="Google" id="ProtNLM"/>
    </source>
</evidence>
<feature type="transmembrane region" description="Helical" evidence="1">
    <location>
        <begin position="80"/>
        <end position="110"/>
    </location>
</feature>
<feature type="transmembrane region" description="Helical" evidence="1">
    <location>
        <begin position="242"/>
        <end position="266"/>
    </location>
</feature>
<dbReference type="RefSeq" id="WP_125463850.1">
    <property type="nucleotide sequence ID" value="NZ_CP034337.1"/>
</dbReference>
<evidence type="ECO:0000256" key="1">
    <source>
        <dbReference type="SAM" id="Phobius"/>
    </source>
</evidence>
<keyword evidence="1" id="KW-1133">Transmembrane helix</keyword>
<keyword evidence="1" id="KW-0812">Transmembrane</keyword>
<keyword evidence="1" id="KW-0472">Membrane</keyword>
<evidence type="ECO:0000313" key="3">
    <source>
        <dbReference type="Proteomes" id="UP000272622"/>
    </source>
</evidence>
<proteinExistence type="predicted"/>
<feature type="transmembrane region" description="Helical" evidence="1">
    <location>
        <begin position="187"/>
        <end position="205"/>
    </location>
</feature>
<accession>A0ABM7CQN4</accession>
<feature type="transmembrane region" description="Helical" evidence="1">
    <location>
        <begin position="20"/>
        <end position="37"/>
    </location>
</feature>
<gene>
    <name evidence="2" type="ORF">EI693_11825</name>
</gene>
<name>A0ABM7CQN4_9PSED</name>
<dbReference type="EMBL" id="CP034337">
    <property type="protein sequence ID" value="AZL73732.1"/>
    <property type="molecule type" value="Genomic_DNA"/>
</dbReference>
<feature type="transmembrane region" description="Helical" evidence="1">
    <location>
        <begin position="217"/>
        <end position="236"/>
    </location>
</feature>
<dbReference type="Proteomes" id="UP000272622">
    <property type="component" value="Chromosome"/>
</dbReference>
<feature type="transmembrane region" description="Helical" evidence="1">
    <location>
        <begin position="43"/>
        <end position="60"/>
    </location>
</feature>
<protein>
    <recommendedName>
        <fullName evidence="4">Beta-carotene 15,15'-monooxygenase</fullName>
    </recommendedName>
</protein>
<organism evidence="2 3">
    <name type="scientific">Pseudomonas oryziphila</name>
    <dbReference type="NCBI Taxonomy" id="2894079"/>
    <lineage>
        <taxon>Bacteria</taxon>
        <taxon>Pseudomonadati</taxon>
        <taxon>Pseudomonadota</taxon>
        <taxon>Gammaproteobacteria</taxon>
        <taxon>Pseudomonadales</taxon>
        <taxon>Pseudomonadaceae</taxon>
        <taxon>Pseudomonas</taxon>
    </lineage>
</organism>
<feature type="transmembrane region" description="Helical" evidence="1">
    <location>
        <begin position="297"/>
        <end position="313"/>
    </location>
</feature>
<sequence>MSVQSQVSPRWFISQRADTVTVLVAGPLISLALFVAIFHGPAFIIVAALFALVLDVPHVLHTHIRLLSEPQLFRRHQVRFFASLAIISLLCGGLYWAGAYAWLVAIWVYWQPYHVCKQHFGVASLYARKSGYHGDVRPIRDLVLSGFLAPLLYRVSHGGFHFGDYQFFGQPLPFANIVVPTPTLAPAWAWAAYALFALALLRFIVQQVAQRRAGNGLPGFVLVMLGGALGLYNVAYLLVGDLYALILIGTSIHALQYHLVCAATVLQGLERSAQQPPVEGVLGRGHRLVRHMREQRWLWVASLGLASLLVLSLELPSAGLVPLIVVLHHFYLDGVIWKRQ</sequence>
<evidence type="ECO:0000313" key="2">
    <source>
        <dbReference type="EMBL" id="AZL73732.1"/>
    </source>
</evidence>